<dbReference type="InterPro" id="IPR039425">
    <property type="entry name" value="RNA_pol_sigma-70-like"/>
</dbReference>
<keyword evidence="9" id="KW-1185">Reference proteome</keyword>
<name>A0A4V1M5Z5_9BACT</name>
<feature type="domain" description="RNA polymerase sigma-70 region 4" evidence="7">
    <location>
        <begin position="125"/>
        <end position="174"/>
    </location>
</feature>
<evidence type="ECO:0000259" key="6">
    <source>
        <dbReference type="Pfam" id="PF04542"/>
    </source>
</evidence>
<reference evidence="8 9" key="1">
    <citation type="submission" date="2019-01" db="EMBL/GenBank/DDBJ databases">
        <title>Lacunisphaera sp. strain TWA-58.</title>
        <authorList>
            <person name="Chen W.-M."/>
        </authorList>
    </citation>
    <scope>NUCLEOTIDE SEQUENCE [LARGE SCALE GENOMIC DNA]</scope>
    <source>
        <strain evidence="8 9">TWA-58</strain>
    </source>
</reference>
<dbReference type="InterPro" id="IPR014284">
    <property type="entry name" value="RNA_pol_sigma-70_dom"/>
</dbReference>
<dbReference type="GO" id="GO:0003677">
    <property type="term" value="F:DNA binding"/>
    <property type="evidence" value="ECO:0007669"/>
    <property type="project" value="UniProtKB-KW"/>
</dbReference>
<dbReference type="InterPro" id="IPR013325">
    <property type="entry name" value="RNA_pol_sigma_r2"/>
</dbReference>
<comment type="similarity">
    <text evidence="1">Belongs to the sigma-70 factor family. ECF subfamily.</text>
</comment>
<evidence type="ECO:0000259" key="7">
    <source>
        <dbReference type="Pfam" id="PF04545"/>
    </source>
</evidence>
<dbReference type="CDD" id="cd06171">
    <property type="entry name" value="Sigma70_r4"/>
    <property type="match status" value="1"/>
</dbReference>
<dbReference type="Pfam" id="PF04542">
    <property type="entry name" value="Sigma70_r2"/>
    <property type="match status" value="1"/>
</dbReference>
<dbReference type="OrthoDB" id="192873at2"/>
<dbReference type="InterPro" id="IPR007627">
    <property type="entry name" value="RNA_pol_sigma70_r2"/>
</dbReference>
<dbReference type="PANTHER" id="PTHR43133:SF8">
    <property type="entry name" value="RNA POLYMERASE SIGMA FACTOR HI_1459-RELATED"/>
    <property type="match status" value="1"/>
</dbReference>
<comment type="caution">
    <text evidence="8">The sequence shown here is derived from an EMBL/GenBank/DDBJ whole genome shotgun (WGS) entry which is preliminary data.</text>
</comment>
<gene>
    <name evidence="8" type="ORF">ESB00_16185</name>
</gene>
<dbReference type="PANTHER" id="PTHR43133">
    <property type="entry name" value="RNA POLYMERASE ECF-TYPE SIGMA FACTO"/>
    <property type="match status" value="1"/>
</dbReference>
<sequence length="464" mass="49803">MPTDAELLHRYVKAHDERAFSELVRRHLNLVYAAALRRTHGRTHVAEEIAQKVFTDLAHKAASLQHHPALIGWLHRSTRYAAIDAARSEIRHQKLTQSFTAMADDSLDAEPQADWGNLRPVIDEAMDDLKEADRQIMLLRYFDGLSFAAVGERMNLSENTARMRTERALDKLRAQLGKRGVSSTTAALGLLLANQTLATAPAGLASSVTAAAIAAAPAGTLASLLGLLALNKVAAVWIGAGLVAGFTSLGWSLSEARASRGELAVLQAENSRLSVAMAALRDQPVIDPATPRMAASAMPAALLVEGRTTEKQAEVIGRHSDHGQATAEDALLSYAWALDAGNAVALGNLITFDEAGQKELEGLYARAPESIRARYHTPQELFVHAQLIAAVLKPPTGVEQIRKYVATDVSPERVVLRKAGSTGSGAPMVRTADGWKIQFSIRPGGDAGLMKLLNNEIVVKLGLN</sequence>
<dbReference type="RefSeq" id="WP_129048825.1">
    <property type="nucleotide sequence ID" value="NZ_SDHX01000002.1"/>
</dbReference>
<evidence type="ECO:0000256" key="1">
    <source>
        <dbReference type="ARBA" id="ARBA00010641"/>
    </source>
</evidence>
<accession>A0A4V1M5Z5</accession>
<protein>
    <submittedName>
        <fullName evidence="8">Sigma-70 family RNA polymerase sigma factor</fullName>
    </submittedName>
</protein>
<dbReference type="SUPFAM" id="SSF88946">
    <property type="entry name" value="Sigma2 domain of RNA polymerase sigma factors"/>
    <property type="match status" value="1"/>
</dbReference>
<dbReference type="AlphaFoldDB" id="A0A4V1M5Z5"/>
<evidence type="ECO:0000313" key="9">
    <source>
        <dbReference type="Proteomes" id="UP000290218"/>
    </source>
</evidence>
<dbReference type="Gene3D" id="1.10.10.10">
    <property type="entry name" value="Winged helix-like DNA-binding domain superfamily/Winged helix DNA-binding domain"/>
    <property type="match status" value="1"/>
</dbReference>
<keyword evidence="5" id="KW-0804">Transcription</keyword>
<evidence type="ECO:0000256" key="4">
    <source>
        <dbReference type="ARBA" id="ARBA00023125"/>
    </source>
</evidence>
<dbReference type="InterPro" id="IPR013324">
    <property type="entry name" value="RNA_pol_sigma_r3/r4-like"/>
</dbReference>
<dbReference type="InterPro" id="IPR007630">
    <property type="entry name" value="RNA_pol_sigma70_r4"/>
</dbReference>
<organism evidence="8 9">
    <name type="scientific">Oleiharenicola lentus</name>
    <dbReference type="NCBI Taxonomy" id="2508720"/>
    <lineage>
        <taxon>Bacteria</taxon>
        <taxon>Pseudomonadati</taxon>
        <taxon>Verrucomicrobiota</taxon>
        <taxon>Opitutia</taxon>
        <taxon>Opitutales</taxon>
        <taxon>Opitutaceae</taxon>
        <taxon>Oleiharenicola</taxon>
    </lineage>
</organism>
<evidence type="ECO:0000313" key="8">
    <source>
        <dbReference type="EMBL" id="RXK53236.1"/>
    </source>
</evidence>
<dbReference type="GO" id="GO:0016987">
    <property type="term" value="F:sigma factor activity"/>
    <property type="evidence" value="ECO:0007669"/>
    <property type="project" value="UniProtKB-KW"/>
</dbReference>
<keyword evidence="2" id="KW-0805">Transcription regulation</keyword>
<feature type="domain" description="RNA polymerase sigma-70 region 2" evidence="6">
    <location>
        <begin position="23"/>
        <end position="89"/>
    </location>
</feature>
<dbReference type="Proteomes" id="UP000290218">
    <property type="component" value="Unassembled WGS sequence"/>
</dbReference>
<dbReference type="SUPFAM" id="SSF88659">
    <property type="entry name" value="Sigma3 and sigma4 domains of RNA polymerase sigma factors"/>
    <property type="match status" value="1"/>
</dbReference>
<dbReference type="InterPro" id="IPR036388">
    <property type="entry name" value="WH-like_DNA-bd_sf"/>
</dbReference>
<keyword evidence="4" id="KW-0238">DNA-binding</keyword>
<dbReference type="NCBIfam" id="TIGR02937">
    <property type="entry name" value="sigma70-ECF"/>
    <property type="match status" value="1"/>
</dbReference>
<evidence type="ECO:0000256" key="5">
    <source>
        <dbReference type="ARBA" id="ARBA00023163"/>
    </source>
</evidence>
<dbReference type="Gene3D" id="1.10.1740.10">
    <property type="match status" value="1"/>
</dbReference>
<dbReference type="Pfam" id="PF04545">
    <property type="entry name" value="Sigma70_r4"/>
    <property type="match status" value="1"/>
</dbReference>
<evidence type="ECO:0000256" key="2">
    <source>
        <dbReference type="ARBA" id="ARBA00023015"/>
    </source>
</evidence>
<keyword evidence="3" id="KW-0731">Sigma factor</keyword>
<proteinExistence type="inferred from homology"/>
<dbReference type="EMBL" id="SDHX01000002">
    <property type="protein sequence ID" value="RXK53236.1"/>
    <property type="molecule type" value="Genomic_DNA"/>
</dbReference>
<evidence type="ECO:0000256" key="3">
    <source>
        <dbReference type="ARBA" id="ARBA00023082"/>
    </source>
</evidence>
<dbReference type="GO" id="GO:0006352">
    <property type="term" value="P:DNA-templated transcription initiation"/>
    <property type="evidence" value="ECO:0007669"/>
    <property type="project" value="InterPro"/>
</dbReference>